<dbReference type="SUPFAM" id="SSF53335">
    <property type="entry name" value="S-adenosyl-L-methionine-dependent methyltransferases"/>
    <property type="match status" value="1"/>
</dbReference>
<accession>A0A813JLP1</accession>
<gene>
    <name evidence="5" type="ORF">PGLA2088_LOCUS20705</name>
</gene>
<evidence type="ECO:0000256" key="3">
    <source>
        <dbReference type="ARBA" id="ARBA00022679"/>
    </source>
</evidence>
<dbReference type="CDD" id="cd02440">
    <property type="entry name" value="AdoMet_MTases"/>
    <property type="match status" value="1"/>
</dbReference>
<keyword evidence="3" id="KW-0808">Transferase</keyword>
<sequence length="263" mass="29392">MVDALIQQDEHKETEFGDPAYWEAYYQAAPSQGEESWDWLADWAVLQPVFEQLGQNSVKCRVLHLGVGNSELPEDMWDGGYVHQTCVDVSPAVVAHMTTRCRAKCPSIRWLVGDVTDLQGSLQDEMFDLVVGKCLVDALVCADDRELLIAKYLHEAWSRLAPDGIFVSLEAQRPQRMLPWFEHQAFSWCVRVLRLLDSRGRPSGDVMYICTKQEPTEAALQGWPVLLQSILDGVSPLTLSNEAVGGEFQKSSQCATGQSGFSK</sequence>
<comment type="caution">
    <text evidence="5">The sequence shown here is derived from an EMBL/GenBank/DDBJ whole genome shotgun (WGS) entry which is preliminary data.</text>
</comment>
<dbReference type="GO" id="GO:0032259">
    <property type="term" value="P:methylation"/>
    <property type="evidence" value="ECO:0007669"/>
    <property type="project" value="UniProtKB-KW"/>
</dbReference>
<reference evidence="5" key="1">
    <citation type="submission" date="2021-02" db="EMBL/GenBank/DDBJ databases">
        <authorList>
            <person name="Dougan E. K."/>
            <person name="Rhodes N."/>
            <person name="Thang M."/>
            <person name="Chan C."/>
        </authorList>
    </citation>
    <scope>NUCLEOTIDE SEQUENCE</scope>
</reference>
<comment type="similarity">
    <text evidence="1">Belongs to the methyltransferase superfamily.</text>
</comment>
<keyword evidence="2" id="KW-0489">Methyltransferase</keyword>
<dbReference type="EMBL" id="CAJNNW010025672">
    <property type="protein sequence ID" value="CAE8678257.1"/>
    <property type="molecule type" value="Genomic_DNA"/>
</dbReference>
<dbReference type="AlphaFoldDB" id="A0A813JLP1"/>
<dbReference type="InterPro" id="IPR029063">
    <property type="entry name" value="SAM-dependent_MTases_sf"/>
</dbReference>
<dbReference type="InterPro" id="IPR041698">
    <property type="entry name" value="Methyltransf_25"/>
</dbReference>
<feature type="domain" description="Methyltransferase" evidence="4">
    <location>
        <begin position="62"/>
        <end position="164"/>
    </location>
</feature>
<dbReference type="GO" id="GO:0008168">
    <property type="term" value="F:methyltransferase activity"/>
    <property type="evidence" value="ECO:0007669"/>
    <property type="project" value="UniProtKB-KW"/>
</dbReference>
<evidence type="ECO:0000313" key="6">
    <source>
        <dbReference type="Proteomes" id="UP000626109"/>
    </source>
</evidence>
<evidence type="ECO:0000259" key="4">
    <source>
        <dbReference type="Pfam" id="PF13649"/>
    </source>
</evidence>
<dbReference type="Gene3D" id="3.40.50.150">
    <property type="entry name" value="Vaccinia Virus protein VP39"/>
    <property type="match status" value="1"/>
</dbReference>
<protein>
    <recommendedName>
        <fullName evidence="4">Methyltransferase domain-containing protein</fullName>
    </recommendedName>
</protein>
<dbReference type="InterPro" id="IPR051419">
    <property type="entry name" value="Lys/N-term_MeTrsfase_sf"/>
</dbReference>
<dbReference type="Proteomes" id="UP000626109">
    <property type="component" value="Unassembled WGS sequence"/>
</dbReference>
<organism evidence="5 6">
    <name type="scientific">Polarella glacialis</name>
    <name type="common">Dinoflagellate</name>
    <dbReference type="NCBI Taxonomy" id="89957"/>
    <lineage>
        <taxon>Eukaryota</taxon>
        <taxon>Sar</taxon>
        <taxon>Alveolata</taxon>
        <taxon>Dinophyceae</taxon>
        <taxon>Suessiales</taxon>
        <taxon>Suessiaceae</taxon>
        <taxon>Polarella</taxon>
    </lineage>
</organism>
<evidence type="ECO:0000313" key="5">
    <source>
        <dbReference type="EMBL" id="CAE8678257.1"/>
    </source>
</evidence>
<dbReference type="PANTHER" id="PTHR12176">
    <property type="entry name" value="SAM-DEPENDENT METHYLTRANSFERASE SUPERFAMILY PROTEIN"/>
    <property type="match status" value="1"/>
</dbReference>
<name>A0A813JLP1_POLGL</name>
<dbReference type="Pfam" id="PF13649">
    <property type="entry name" value="Methyltransf_25"/>
    <property type="match status" value="1"/>
</dbReference>
<evidence type="ECO:0000256" key="2">
    <source>
        <dbReference type="ARBA" id="ARBA00022603"/>
    </source>
</evidence>
<evidence type="ECO:0000256" key="1">
    <source>
        <dbReference type="ARBA" id="ARBA00008361"/>
    </source>
</evidence>
<proteinExistence type="inferred from homology"/>